<name>A0A1V8YEZ7_9ENTE</name>
<sequence length="166" mass="19376">MLKSNILAFNFIKSKKEKCIYRSNSSEQKEMILNSPELTLKANLAQKIYDRSILYLIIYILLSMLILLWNDTQLNQILSLLLTGIAFPMILSLNSISFELMKEIDNETIFDRTKIAVETENRTTSSNEKLLKTIEVLQENNDLLKLELEQQKMKNLIAQKSKRKFK</sequence>
<keyword evidence="2" id="KW-0472">Membrane</keyword>
<gene>
    <name evidence="3" type="ORF">BH747_04120</name>
</gene>
<feature type="transmembrane region" description="Helical" evidence="2">
    <location>
        <begin position="53"/>
        <end position="70"/>
    </location>
</feature>
<keyword evidence="2" id="KW-1133">Transmembrane helix</keyword>
<feature type="transmembrane region" description="Helical" evidence="2">
    <location>
        <begin position="76"/>
        <end position="96"/>
    </location>
</feature>
<comment type="caution">
    <text evidence="3">The sequence shown here is derived from an EMBL/GenBank/DDBJ whole genome shotgun (WGS) entry which is preliminary data.</text>
</comment>
<protein>
    <submittedName>
        <fullName evidence="3">Uncharacterized protein</fullName>
    </submittedName>
</protein>
<keyword evidence="1" id="KW-0175">Coiled coil</keyword>
<feature type="coiled-coil region" evidence="1">
    <location>
        <begin position="127"/>
        <end position="163"/>
    </location>
</feature>
<keyword evidence="2" id="KW-0812">Transmembrane</keyword>
<evidence type="ECO:0000256" key="2">
    <source>
        <dbReference type="SAM" id="Phobius"/>
    </source>
</evidence>
<accession>A0A1V8YEZ7</accession>
<evidence type="ECO:0000313" key="4">
    <source>
        <dbReference type="Proteomes" id="UP000192477"/>
    </source>
</evidence>
<reference evidence="3 4" key="1">
    <citation type="journal article" date="2017" name="BMC Microbiol.">
        <title>Comparative genomics of Enterococcus spp. isolated from bovine feces.</title>
        <authorList>
            <person name="Beukers A.G."/>
            <person name="Zaheer R."/>
            <person name="Goji N."/>
            <person name="Amoako K.K."/>
            <person name="Chaves A.V."/>
            <person name="Ward M.P."/>
            <person name="McAllister T.A."/>
        </authorList>
    </citation>
    <scope>NUCLEOTIDE SEQUENCE [LARGE SCALE GENOMIC DNA]</scope>
    <source>
        <strain evidence="3 4">F1129D 143</strain>
    </source>
</reference>
<evidence type="ECO:0000256" key="1">
    <source>
        <dbReference type="SAM" id="Coils"/>
    </source>
</evidence>
<dbReference type="RefSeq" id="WP_081182851.1">
    <property type="nucleotide sequence ID" value="NZ_MJEA01000002.1"/>
</dbReference>
<dbReference type="EMBL" id="MJEA01000002">
    <property type="protein sequence ID" value="OQO71181.1"/>
    <property type="molecule type" value="Genomic_DNA"/>
</dbReference>
<dbReference type="STRING" id="112904.BH747_04120"/>
<evidence type="ECO:0000313" key="3">
    <source>
        <dbReference type="EMBL" id="OQO71181.1"/>
    </source>
</evidence>
<proteinExistence type="predicted"/>
<organism evidence="3 4">
    <name type="scientific">Enterococcus villorum</name>
    <dbReference type="NCBI Taxonomy" id="112904"/>
    <lineage>
        <taxon>Bacteria</taxon>
        <taxon>Bacillati</taxon>
        <taxon>Bacillota</taxon>
        <taxon>Bacilli</taxon>
        <taxon>Lactobacillales</taxon>
        <taxon>Enterococcaceae</taxon>
        <taxon>Enterococcus</taxon>
    </lineage>
</organism>
<dbReference type="OrthoDB" id="10016474at2"/>
<dbReference type="AlphaFoldDB" id="A0A1V8YEZ7"/>
<dbReference type="Proteomes" id="UP000192477">
    <property type="component" value="Unassembled WGS sequence"/>
</dbReference>